<gene>
    <name evidence="2" type="ORF">FHW36_101238</name>
</gene>
<keyword evidence="1" id="KW-0812">Transmembrane</keyword>
<dbReference type="InterPro" id="IPR036259">
    <property type="entry name" value="MFS_trans_sf"/>
</dbReference>
<evidence type="ECO:0008006" key="4">
    <source>
        <dbReference type="Google" id="ProtNLM"/>
    </source>
</evidence>
<feature type="transmembrane region" description="Helical" evidence="1">
    <location>
        <begin position="37"/>
        <end position="58"/>
    </location>
</feature>
<protein>
    <recommendedName>
        <fullName evidence="4">Sugar phosphate permease</fullName>
    </recommendedName>
</protein>
<evidence type="ECO:0000313" key="2">
    <source>
        <dbReference type="EMBL" id="TWF44319.1"/>
    </source>
</evidence>
<feature type="transmembrane region" description="Helical" evidence="1">
    <location>
        <begin position="78"/>
        <end position="99"/>
    </location>
</feature>
<feature type="transmembrane region" description="Helical" evidence="1">
    <location>
        <begin position="111"/>
        <end position="128"/>
    </location>
</feature>
<feature type="transmembrane region" description="Helical" evidence="1">
    <location>
        <begin position="243"/>
        <end position="262"/>
    </location>
</feature>
<organism evidence="2 3">
    <name type="scientific">Chitinophaga polysaccharea</name>
    <dbReference type="NCBI Taxonomy" id="1293035"/>
    <lineage>
        <taxon>Bacteria</taxon>
        <taxon>Pseudomonadati</taxon>
        <taxon>Bacteroidota</taxon>
        <taxon>Chitinophagia</taxon>
        <taxon>Chitinophagales</taxon>
        <taxon>Chitinophagaceae</taxon>
        <taxon>Chitinophaga</taxon>
    </lineage>
</organism>
<reference evidence="2 3" key="1">
    <citation type="submission" date="2019-06" db="EMBL/GenBank/DDBJ databases">
        <title>Sorghum-associated microbial communities from plants grown in Nebraska, USA.</title>
        <authorList>
            <person name="Schachtman D."/>
        </authorList>
    </citation>
    <scope>NUCLEOTIDE SEQUENCE [LARGE SCALE GENOMIC DNA]</scope>
    <source>
        <strain evidence="2 3">1209</strain>
    </source>
</reference>
<dbReference type="SUPFAM" id="SSF103473">
    <property type="entry name" value="MFS general substrate transporter"/>
    <property type="match status" value="1"/>
</dbReference>
<feature type="transmembrane region" description="Helical" evidence="1">
    <location>
        <begin position="322"/>
        <end position="340"/>
    </location>
</feature>
<keyword evidence="3" id="KW-1185">Reference proteome</keyword>
<name>A0A561Q1X8_9BACT</name>
<feature type="transmembrane region" description="Helical" evidence="1">
    <location>
        <begin position="294"/>
        <end position="310"/>
    </location>
</feature>
<keyword evidence="1" id="KW-1133">Transmembrane helix</keyword>
<keyword evidence="1" id="KW-0472">Membrane</keyword>
<dbReference type="InterPro" id="IPR043745">
    <property type="entry name" value="DUF5690"/>
</dbReference>
<feature type="transmembrane region" description="Helical" evidence="1">
    <location>
        <begin position="374"/>
        <end position="395"/>
    </location>
</feature>
<feature type="transmembrane region" description="Helical" evidence="1">
    <location>
        <begin position="162"/>
        <end position="183"/>
    </location>
</feature>
<evidence type="ECO:0000256" key="1">
    <source>
        <dbReference type="SAM" id="Phobius"/>
    </source>
</evidence>
<evidence type="ECO:0000313" key="3">
    <source>
        <dbReference type="Proteomes" id="UP000320811"/>
    </source>
</evidence>
<feature type="transmembrane region" description="Helical" evidence="1">
    <location>
        <begin position="195"/>
        <end position="216"/>
    </location>
</feature>
<proteinExistence type="predicted"/>
<sequence>MFVNIPFTLDLHLCPKPFVTMLNITWLRKRLQNAHHLTFSLYAALVAFGTYSCMYAFRKPFTSGIFEGATFLGIDYKIWLVITQTIGYACSKFYGIRFIAEMKGNRRAQSILLLIAISWLALLGFALVPAPYNIVFLFINGFPLGMIWGLVFSYLEGRRSTEFMGAVLSISFIFSSGFVKSVGKMTVVDWHVTEYWMPFVTGLIFVVPIVIFVVLLEQIPPPSAEDERLRTRRAPMNKQERKSFLQAFLPGLVLLIASYVLLTVLRDMRDNFAADIWKDLGYGSEAGIFTQTEIPISIAIILIMSLLVFVRNNFHAFMLNHIIVISGFLIALVSTLMFRQHRLDPVWWMTLTGLGLYMGYIPFNCIFFERLIAVFRYVSNVGFIIYVADSFGYLGSVTVMLFKNFSGVSLSWSQFFIDAVISVSVTGIVMMIVAAWYFKKRYESVNNRSTPGFSEEVRMAA</sequence>
<dbReference type="AlphaFoldDB" id="A0A561Q1X8"/>
<dbReference type="EMBL" id="VIWO01000001">
    <property type="protein sequence ID" value="TWF44319.1"/>
    <property type="molecule type" value="Genomic_DNA"/>
</dbReference>
<feature type="transmembrane region" description="Helical" evidence="1">
    <location>
        <begin position="346"/>
        <end position="367"/>
    </location>
</feature>
<accession>A0A561Q1X8</accession>
<comment type="caution">
    <text evidence="2">The sequence shown here is derived from an EMBL/GenBank/DDBJ whole genome shotgun (WGS) entry which is preliminary data.</text>
</comment>
<dbReference type="Pfam" id="PF18943">
    <property type="entry name" value="DUF5690"/>
    <property type="match status" value="1"/>
</dbReference>
<dbReference type="Proteomes" id="UP000320811">
    <property type="component" value="Unassembled WGS sequence"/>
</dbReference>
<feature type="transmembrane region" description="Helical" evidence="1">
    <location>
        <begin position="134"/>
        <end position="155"/>
    </location>
</feature>
<feature type="transmembrane region" description="Helical" evidence="1">
    <location>
        <begin position="415"/>
        <end position="438"/>
    </location>
</feature>